<dbReference type="InterPro" id="IPR006626">
    <property type="entry name" value="PbH1"/>
</dbReference>
<evidence type="ECO:0000313" key="3">
    <source>
        <dbReference type="Proteomes" id="UP000319255"/>
    </source>
</evidence>
<name>A0A501WFT6_9RHOB</name>
<dbReference type="InterPro" id="IPR012334">
    <property type="entry name" value="Pectin_lyas_fold"/>
</dbReference>
<evidence type="ECO:0000313" key="2">
    <source>
        <dbReference type="EMBL" id="TPE48419.1"/>
    </source>
</evidence>
<dbReference type="InterPro" id="IPR011050">
    <property type="entry name" value="Pectin_lyase_fold/virulence"/>
</dbReference>
<dbReference type="Pfam" id="PF13229">
    <property type="entry name" value="Beta_helix"/>
    <property type="match status" value="1"/>
</dbReference>
<dbReference type="EMBL" id="VFRP01000022">
    <property type="protein sequence ID" value="TPE48419.1"/>
    <property type="molecule type" value="Genomic_DNA"/>
</dbReference>
<comment type="caution">
    <text evidence="2">The sequence shown here is derived from an EMBL/GenBank/DDBJ whole genome shotgun (WGS) entry which is preliminary data.</text>
</comment>
<accession>A0A501WFT6</accession>
<reference evidence="2 3" key="1">
    <citation type="submission" date="2019-06" db="EMBL/GenBank/DDBJ databases">
        <title>A novel bacterium of genus Amaricoccus, isolated from marine sediment.</title>
        <authorList>
            <person name="Huang H."/>
            <person name="Mo K."/>
            <person name="Hu Y."/>
        </authorList>
    </citation>
    <scope>NUCLEOTIDE SEQUENCE [LARGE SCALE GENOMIC DNA]</scope>
    <source>
        <strain evidence="2 3">HB172011</strain>
    </source>
</reference>
<organism evidence="2 3">
    <name type="scientific">Amaricoccus solimangrovi</name>
    <dbReference type="NCBI Taxonomy" id="2589815"/>
    <lineage>
        <taxon>Bacteria</taxon>
        <taxon>Pseudomonadati</taxon>
        <taxon>Pseudomonadota</taxon>
        <taxon>Alphaproteobacteria</taxon>
        <taxon>Rhodobacterales</taxon>
        <taxon>Paracoccaceae</taxon>
        <taxon>Amaricoccus</taxon>
    </lineage>
</organism>
<keyword evidence="3" id="KW-1185">Reference proteome</keyword>
<protein>
    <recommendedName>
        <fullName evidence="1">Right handed beta helix domain-containing protein</fullName>
    </recommendedName>
</protein>
<dbReference type="SUPFAM" id="SSF51126">
    <property type="entry name" value="Pectin lyase-like"/>
    <property type="match status" value="1"/>
</dbReference>
<gene>
    <name evidence="2" type="ORF">FJM51_17820</name>
</gene>
<dbReference type="SMART" id="SM00710">
    <property type="entry name" value="PbH1"/>
    <property type="match status" value="6"/>
</dbReference>
<evidence type="ECO:0000259" key="1">
    <source>
        <dbReference type="Pfam" id="PF13229"/>
    </source>
</evidence>
<feature type="domain" description="Right handed beta helix" evidence="1">
    <location>
        <begin position="125"/>
        <end position="297"/>
    </location>
</feature>
<dbReference type="Gene3D" id="2.160.20.10">
    <property type="entry name" value="Single-stranded right-handed beta-helix, Pectin lyase-like"/>
    <property type="match status" value="1"/>
</dbReference>
<dbReference type="AlphaFoldDB" id="A0A501WFT6"/>
<sequence length="485" mass="51696">MTTTTVSDKSQLLSALKTATGGDTIVLEPGNYGSISLRGTTSSTQYLKYSGEVTIVSAVSTNRAIIDKLYLEGVENLTFKQVKFDYTSATTTNGQPVVVKSSSGITFRGDKFDGELVDSYGTGTGIKISQGSDIQIVNSNVWGYRKGIETWAVDGLTIQNTKVHNISYDGIVSGHVQGLRIIGNTVEMNANPAEDQHRDVIQIYNEGGKAPSSDVLIAKNTLTATDTTTHGIYAGNADAKSTGSASEFYSDFVIRDNKIMTGQKLGLAIGQIDGVTITGNTVIQNDALDDNSRTVAIPIVHVAQESGNVAVTENILNGKPIAADDTWQEVKDAGSGWTISDNAVVALSWRVGESTEDPYADVRGNGVADEFRYKGSWVANGGDRVDENSNVNFDEGDTIVLINYEENSFKGVYKGNQLDVNSTGTYVKIDSITDLQELAASSPKLSAEVSGDTLTLHITQTGGVHDIVLGGLGQEYQSSYDASLF</sequence>
<dbReference type="OrthoDB" id="3938151at2"/>
<proteinExistence type="predicted"/>
<dbReference type="Proteomes" id="UP000319255">
    <property type="component" value="Unassembled WGS sequence"/>
</dbReference>
<dbReference type="InterPro" id="IPR039448">
    <property type="entry name" value="Beta_helix"/>
</dbReference>